<evidence type="ECO:0000313" key="2">
    <source>
        <dbReference type="Proteomes" id="UP000299102"/>
    </source>
</evidence>
<evidence type="ECO:0000313" key="1">
    <source>
        <dbReference type="EMBL" id="GBP91785.1"/>
    </source>
</evidence>
<keyword evidence="2" id="KW-1185">Reference proteome</keyword>
<comment type="caution">
    <text evidence="1">The sequence shown here is derived from an EMBL/GenBank/DDBJ whole genome shotgun (WGS) entry which is preliminary data.</text>
</comment>
<gene>
    <name evidence="1" type="ORF">EVAR_63155_1</name>
</gene>
<dbReference type="Proteomes" id="UP000299102">
    <property type="component" value="Unassembled WGS sequence"/>
</dbReference>
<name>A0A4C1ZYR3_EUMVA</name>
<dbReference type="EMBL" id="BGZK01002208">
    <property type="protein sequence ID" value="GBP91785.1"/>
    <property type="molecule type" value="Genomic_DNA"/>
</dbReference>
<proteinExistence type="predicted"/>
<reference evidence="1 2" key="1">
    <citation type="journal article" date="2019" name="Commun. Biol.">
        <title>The bagworm genome reveals a unique fibroin gene that provides high tensile strength.</title>
        <authorList>
            <person name="Kono N."/>
            <person name="Nakamura H."/>
            <person name="Ohtoshi R."/>
            <person name="Tomita M."/>
            <person name="Numata K."/>
            <person name="Arakawa K."/>
        </authorList>
    </citation>
    <scope>NUCLEOTIDE SEQUENCE [LARGE SCALE GENOMIC DNA]</scope>
</reference>
<protein>
    <submittedName>
        <fullName evidence="1">Uncharacterized protein</fullName>
    </submittedName>
</protein>
<dbReference type="AlphaFoldDB" id="A0A4C1ZYR3"/>
<accession>A0A4C1ZYR3</accession>
<organism evidence="1 2">
    <name type="scientific">Eumeta variegata</name>
    <name type="common">Bagworm moth</name>
    <name type="synonym">Eumeta japonica</name>
    <dbReference type="NCBI Taxonomy" id="151549"/>
    <lineage>
        <taxon>Eukaryota</taxon>
        <taxon>Metazoa</taxon>
        <taxon>Ecdysozoa</taxon>
        <taxon>Arthropoda</taxon>
        <taxon>Hexapoda</taxon>
        <taxon>Insecta</taxon>
        <taxon>Pterygota</taxon>
        <taxon>Neoptera</taxon>
        <taxon>Endopterygota</taxon>
        <taxon>Lepidoptera</taxon>
        <taxon>Glossata</taxon>
        <taxon>Ditrysia</taxon>
        <taxon>Tineoidea</taxon>
        <taxon>Psychidae</taxon>
        <taxon>Oiketicinae</taxon>
        <taxon>Eumeta</taxon>
    </lineage>
</organism>
<sequence>MYSCNTEIPIDLPREIYTGCIVRSQMRKKHIPPAYPLSALDPSLTYSEIRGVLGETPVCYNQDTNPFQGQSVAPHSLHDVSRSSKFSRVSKFLLHLCRSDEYHPMRRRGMSYLNPVIFSRGFCALSRPRWPDVAYTPLTTAVTNAVTLGSLIPAQKT</sequence>